<keyword evidence="2" id="KW-1185">Reference proteome</keyword>
<comment type="caution">
    <text evidence="1">The sequence shown here is derived from an EMBL/GenBank/DDBJ whole genome shotgun (WGS) entry which is preliminary data.</text>
</comment>
<evidence type="ECO:0000313" key="1">
    <source>
        <dbReference type="EMBL" id="OEE78997.1"/>
    </source>
</evidence>
<organism evidence="1 2">
    <name type="scientific">Vibrio genomosp. F6 str. FF-238</name>
    <dbReference type="NCBI Taxonomy" id="1191298"/>
    <lineage>
        <taxon>Bacteria</taxon>
        <taxon>Pseudomonadati</taxon>
        <taxon>Pseudomonadota</taxon>
        <taxon>Gammaproteobacteria</taxon>
        <taxon>Vibrionales</taxon>
        <taxon>Vibrionaceae</taxon>
        <taxon>Vibrio</taxon>
    </lineage>
</organism>
<dbReference type="RefSeq" id="WP_017051923.1">
    <property type="nucleotide sequence ID" value="NZ_AJYW02000031.1"/>
</dbReference>
<sequence>MKNNKVLPLVALISGLLVGCGGGGGGGGGGAPAKTELEFNFVKAEQQDIGTSTASSCKIYDRERTKTSNNGVETTNTKILIAKPIKDSLNSFLSIVYSDKNGVVQPDSETYVSNGKVKFYLEDIPDGGYLSIKELFGVNNTYVTSFSKELLEAHKNELDDIVLTAVTAVPGLSCTAAGSSNLVEQTKSGIRYLNTKDDTQGDSAVLPFFFTSNIEQEQSNDSEITSGTGGTNFQSLSNDITLVTQYRQANSSASLFQYGFEDWASGNIEMSYTGDNQAILRPSTIPFTDTEIGIVYKETSKIISTIPNSDNQYFHPSTLRNGEQWFAQTAGVPQTHWTSSFTKPIDDSWNLNLDESDLFNVSSLSTPEVTLTNNSSGALQIDLSDNISIQESENGIQRISITPNTNLSAIQLHTMYSFVDETVILPNIAATDASDLTAFGLQQNYWFSKNDDDVSVLFVMDGFNSTAATDESVDSHGAMITEAERDRIYAQSNTVEHLSLQRRQ</sequence>
<accession>A0A1E5D5V8</accession>
<evidence type="ECO:0008006" key="3">
    <source>
        <dbReference type="Google" id="ProtNLM"/>
    </source>
</evidence>
<gene>
    <name evidence="1" type="ORF">A130_02325</name>
</gene>
<dbReference type="AlphaFoldDB" id="A0A1E5D5V8"/>
<dbReference type="EMBL" id="AJYW02000031">
    <property type="protein sequence ID" value="OEE78997.1"/>
    <property type="molecule type" value="Genomic_DNA"/>
</dbReference>
<reference evidence="1 2" key="1">
    <citation type="journal article" date="2012" name="Science">
        <title>Ecological populations of bacteria act as socially cohesive units of antibiotic production and resistance.</title>
        <authorList>
            <person name="Cordero O.X."/>
            <person name="Wildschutte H."/>
            <person name="Kirkup B."/>
            <person name="Proehl S."/>
            <person name="Ngo L."/>
            <person name="Hussain F."/>
            <person name="Le Roux F."/>
            <person name="Mincer T."/>
            <person name="Polz M.F."/>
        </authorList>
    </citation>
    <scope>NUCLEOTIDE SEQUENCE [LARGE SCALE GENOMIC DNA]</scope>
    <source>
        <strain evidence="1 2">FF-238</strain>
    </source>
</reference>
<evidence type="ECO:0000313" key="2">
    <source>
        <dbReference type="Proteomes" id="UP000094165"/>
    </source>
</evidence>
<dbReference type="Proteomes" id="UP000094165">
    <property type="component" value="Unassembled WGS sequence"/>
</dbReference>
<protein>
    <recommendedName>
        <fullName evidence="3">Flagellar sheath protein A</fullName>
    </recommendedName>
</protein>
<dbReference type="PROSITE" id="PS51257">
    <property type="entry name" value="PROKAR_LIPOPROTEIN"/>
    <property type="match status" value="1"/>
</dbReference>
<name>A0A1E5D5V8_9VIBR</name>
<proteinExistence type="predicted"/>